<feature type="domain" description="Sulfotransferase" evidence="1">
    <location>
        <begin position="185"/>
        <end position="390"/>
    </location>
</feature>
<dbReference type="Proteomes" id="UP001519460">
    <property type="component" value="Unassembled WGS sequence"/>
</dbReference>
<sequence>MQLRWRRALPILTFAAILSVLLTVQLRVPWVQHVSSTSGLRNDSDKSASLEKAIAGGHKTMPSLAGSRNWQFPNAELELGSSATVPDNKTDIRGSVQEIRAVMASAHGSLKGTDTRTEKHVSSNKSTDFLFPPCTGPENPDVRPKLSAGFVGPFPYLANYKNPCWLEKSAFRAPKGRVRCVPYFYIAGCPKCGSTDLFYRITQHPQMASPSTKETRWFDRARFEGDGSPTHFFENRYWPLMPGNERCREPRVTVASYIHHLYPQARIIFILRNPVDRMYSGYLYNQYQAKVAPVNNRNFHRFVQETIPVYKDCFEKHSLRVCVNNVTLLKNAKIPLKVGLYEIFVRDWLQLFPREHILFLTTDNYQQYPKATLKRVFQFLGLRPLTDSHLHRIFTMDAKVHNSGTMRYQRAGPLLPATRKLLEDFYRAYNQQLAALLNDTDFLWPAADGSGVGGEIKQ</sequence>
<comment type="caution">
    <text evidence="2">The sequence shown here is derived from an EMBL/GenBank/DDBJ whole genome shotgun (WGS) entry which is preliminary data.</text>
</comment>
<dbReference type="EMBL" id="JACVVK020000652">
    <property type="protein sequence ID" value="KAK7460332.1"/>
    <property type="molecule type" value="Genomic_DNA"/>
</dbReference>
<reference evidence="2 3" key="1">
    <citation type="journal article" date="2023" name="Sci. Data">
        <title>Genome assembly of the Korean intertidal mud-creeper Batillaria attramentaria.</title>
        <authorList>
            <person name="Patra A.K."/>
            <person name="Ho P.T."/>
            <person name="Jun S."/>
            <person name="Lee S.J."/>
            <person name="Kim Y."/>
            <person name="Won Y.J."/>
        </authorList>
    </citation>
    <scope>NUCLEOTIDE SEQUENCE [LARGE SCALE GENOMIC DNA]</scope>
    <source>
        <strain evidence="2">Wonlab-2016</strain>
    </source>
</reference>
<gene>
    <name evidence="2" type="ORF">BaRGS_00038920</name>
</gene>
<protein>
    <recommendedName>
        <fullName evidence="1">Sulfotransferase domain-containing protein</fullName>
    </recommendedName>
</protein>
<evidence type="ECO:0000313" key="3">
    <source>
        <dbReference type="Proteomes" id="UP001519460"/>
    </source>
</evidence>
<dbReference type="InterPro" id="IPR027417">
    <property type="entry name" value="P-loop_NTPase"/>
</dbReference>
<evidence type="ECO:0000259" key="1">
    <source>
        <dbReference type="Pfam" id="PF00685"/>
    </source>
</evidence>
<dbReference type="PANTHER" id="PTHR15723">
    <property type="entry name" value="CARBOHYDRATE SULFOTRANSFERASE 15"/>
    <property type="match status" value="1"/>
</dbReference>
<accession>A0ABD0J4N1</accession>
<dbReference type="Gene3D" id="3.40.50.300">
    <property type="entry name" value="P-loop containing nucleotide triphosphate hydrolases"/>
    <property type="match status" value="1"/>
</dbReference>
<dbReference type="InterPro" id="IPR052654">
    <property type="entry name" value="CS_Sulfotransferase"/>
</dbReference>
<dbReference type="PANTHER" id="PTHR15723:SF0">
    <property type="entry name" value="CARBOHYDRATE SULFOTRANSFERASE 15"/>
    <property type="match status" value="1"/>
</dbReference>
<dbReference type="InterPro" id="IPR000863">
    <property type="entry name" value="Sulfotransferase_dom"/>
</dbReference>
<evidence type="ECO:0000313" key="2">
    <source>
        <dbReference type="EMBL" id="KAK7460332.1"/>
    </source>
</evidence>
<dbReference type="AlphaFoldDB" id="A0ABD0J4N1"/>
<dbReference type="SUPFAM" id="SSF52540">
    <property type="entry name" value="P-loop containing nucleoside triphosphate hydrolases"/>
    <property type="match status" value="1"/>
</dbReference>
<organism evidence="2 3">
    <name type="scientific">Batillaria attramentaria</name>
    <dbReference type="NCBI Taxonomy" id="370345"/>
    <lineage>
        <taxon>Eukaryota</taxon>
        <taxon>Metazoa</taxon>
        <taxon>Spiralia</taxon>
        <taxon>Lophotrochozoa</taxon>
        <taxon>Mollusca</taxon>
        <taxon>Gastropoda</taxon>
        <taxon>Caenogastropoda</taxon>
        <taxon>Sorbeoconcha</taxon>
        <taxon>Cerithioidea</taxon>
        <taxon>Batillariidae</taxon>
        <taxon>Batillaria</taxon>
    </lineage>
</organism>
<dbReference type="Pfam" id="PF00685">
    <property type="entry name" value="Sulfotransfer_1"/>
    <property type="match status" value="1"/>
</dbReference>
<name>A0ABD0J4N1_9CAEN</name>
<keyword evidence="3" id="KW-1185">Reference proteome</keyword>
<proteinExistence type="predicted"/>